<gene>
    <name evidence="2" type="ORF">PSON_ATCC_30995.1.T1320137</name>
</gene>
<evidence type="ECO:0000313" key="3">
    <source>
        <dbReference type="Proteomes" id="UP000692954"/>
    </source>
</evidence>
<evidence type="ECO:0000313" key="2">
    <source>
        <dbReference type="EMBL" id="CAD8121485.1"/>
    </source>
</evidence>
<comment type="caution">
    <text evidence="2">The sequence shown here is derived from an EMBL/GenBank/DDBJ whole genome shotgun (WGS) entry which is preliminary data.</text>
</comment>
<feature type="signal peptide" evidence="1">
    <location>
        <begin position="1"/>
        <end position="21"/>
    </location>
</feature>
<reference evidence="2" key="1">
    <citation type="submission" date="2021-01" db="EMBL/GenBank/DDBJ databases">
        <authorList>
            <consortium name="Genoscope - CEA"/>
            <person name="William W."/>
        </authorList>
    </citation>
    <scope>NUCLEOTIDE SEQUENCE</scope>
</reference>
<dbReference type="AlphaFoldDB" id="A0A8S1R1V7"/>
<organism evidence="2 3">
    <name type="scientific">Paramecium sonneborni</name>
    <dbReference type="NCBI Taxonomy" id="65129"/>
    <lineage>
        <taxon>Eukaryota</taxon>
        <taxon>Sar</taxon>
        <taxon>Alveolata</taxon>
        <taxon>Ciliophora</taxon>
        <taxon>Intramacronucleata</taxon>
        <taxon>Oligohymenophorea</taxon>
        <taxon>Peniculida</taxon>
        <taxon>Parameciidae</taxon>
        <taxon>Paramecium</taxon>
    </lineage>
</organism>
<protein>
    <submittedName>
        <fullName evidence="2">Uncharacterized protein</fullName>
    </submittedName>
</protein>
<name>A0A8S1R1V7_9CILI</name>
<accession>A0A8S1R1V7</accession>
<keyword evidence="3" id="KW-1185">Reference proteome</keyword>
<proteinExistence type="predicted"/>
<evidence type="ECO:0000256" key="1">
    <source>
        <dbReference type="SAM" id="SignalP"/>
    </source>
</evidence>
<sequence length="70" mass="8327">MIKQCLYIGIILLIIANKTKGYVDDSCIMIKFQIKHVKYGYRNKPFQESNNKQICIVQHDHIFKQRLEVD</sequence>
<dbReference type="EMBL" id="CAJJDN010000132">
    <property type="protein sequence ID" value="CAD8121485.1"/>
    <property type="molecule type" value="Genomic_DNA"/>
</dbReference>
<dbReference type="Proteomes" id="UP000692954">
    <property type="component" value="Unassembled WGS sequence"/>
</dbReference>
<feature type="chain" id="PRO_5035780007" evidence="1">
    <location>
        <begin position="22"/>
        <end position="70"/>
    </location>
</feature>
<keyword evidence="1" id="KW-0732">Signal</keyword>